<evidence type="ECO:0000313" key="3">
    <source>
        <dbReference type="Proteomes" id="UP000265875"/>
    </source>
</evidence>
<comment type="caution">
    <text evidence="2">The sequence shown here is derived from an EMBL/GenBank/DDBJ whole genome shotgun (WGS) entry which is preliminary data.</text>
</comment>
<dbReference type="Gene3D" id="3.40.50.150">
    <property type="entry name" value="Vaccinia Virus protein VP39"/>
    <property type="match status" value="1"/>
</dbReference>
<protein>
    <submittedName>
        <fullName evidence="2">Class I SAM-dependent methyltransferase</fullName>
    </submittedName>
</protein>
<dbReference type="InterPro" id="IPR041698">
    <property type="entry name" value="Methyltransf_25"/>
</dbReference>
<dbReference type="Proteomes" id="UP000265875">
    <property type="component" value="Unassembled WGS sequence"/>
</dbReference>
<dbReference type="GO" id="GO:0008168">
    <property type="term" value="F:methyltransferase activity"/>
    <property type="evidence" value="ECO:0007669"/>
    <property type="project" value="UniProtKB-KW"/>
</dbReference>
<sequence length="194" mass="21432">MTSWNAFYERTNERAPSLLLSCAIDHARHLRPLHAVDLGCGAGNETLQLIQAGWQVLAIDKEPEAIARTANKCSMDEARMLDARVADFEYLAELPPSSLIHAGLALPFCHPGRFDHLWNLIFKALVPGGVFAGHFFGLRHGWASQGHMSFHSVENVQALAAGLETVLLRETESAMVIDSGTVNWHRIDVILRKA</sequence>
<dbReference type="SUPFAM" id="SSF53335">
    <property type="entry name" value="S-adenosyl-L-methionine-dependent methyltransferases"/>
    <property type="match status" value="1"/>
</dbReference>
<dbReference type="Pfam" id="PF13649">
    <property type="entry name" value="Methyltransf_25"/>
    <property type="match status" value="1"/>
</dbReference>
<accession>A0A399M976</accession>
<dbReference type="CDD" id="cd02440">
    <property type="entry name" value="AdoMet_MTases"/>
    <property type="match status" value="1"/>
</dbReference>
<evidence type="ECO:0000259" key="1">
    <source>
        <dbReference type="Pfam" id="PF13649"/>
    </source>
</evidence>
<reference evidence="2 3" key="1">
    <citation type="submission" date="2018-08" db="EMBL/GenBank/DDBJ databases">
        <title>Draft genome sequence of the cyanotroph, Pseudomonas monteilii BCN3.</title>
        <authorList>
            <person name="Jones L.B."/>
            <person name="Kunz D.A."/>
        </authorList>
    </citation>
    <scope>NUCLEOTIDE SEQUENCE [LARGE SCALE GENOMIC DNA]</scope>
    <source>
        <strain evidence="2 3">BCN3</strain>
    </source>
</reference>
<dbReference type="AlphaFoldDB" id="A0A399M976"/>
<name>A0A399M976_9PSED</name>
<keyword evidence="2" id="KW-0808">Transferase</keyword>
<organism evidence="2 3">
    <name type="scientific">Pseudomonas monteilii</name>
    <dbReference type="NCBI Taxonomy" id="76759"/>
    <lineage>
        <taxon>Bacteria</taxon>
        <taxon>Pseudomonadati</taxon>
        <taxon>Pseudomonadota</taxon>
        <taxon>Gammaproteobacteria</taxon>
        <taxon>Pseudomonadales</taxon>
        <taxon>Pseudomonadaceae</taxon>
        <taxon>Pseudomonas</taxon>
    </lineage>
</organism>
<feature type="domain" description="Methyltransferase" evidence="1">
    <location>
        <begin position="36"/>
        <end position="129"/>
    </location>
</feature>
<gene>
    <name evidence="2" type="ORF">D0894_09005</name>
</gene>
<evidence type="ECO:0000313" key="2">
    <source>
        <dbReference type="EMBL" id="RII78354.1"/>
    </source>
</evidence>
<dbReference type="EMBL" id="QWLL01000017">
    <property type="protein sequence ID" value="RII78354.1"/>
    <property type="molecule type" value="Genomic_DNA"/>
</dbReference>
<keyword evidence="2" id="KW-0489">Methyltransferase</keyword>
<dbReference type="RefSeq" id="WP_119369456.1">
    <property type="nucleotide sequence ID" value="NZ_QWLL01000017.1"/>
</dbReference>
<dbReference type="InterPro" id="IPR029063">
    <property type="entry name" value="SAM-dependent_MTases_sf"/>
</dbReference>
<dbReference type="GO" id="GO:0032259">
    <property type="term" value="P:methylation"/>
    <property type="evidence" value="ECO:0007669"/>
    <property type="project" value="UniProtKB-KW"/>
</dbReference>
<proteinExistence type="predicted"/>